<gene>
    <name evidence="1" type="ORF">BDY19DRAFT_903575</name>
</gene>
<evidence type="ECO:0000313" key="2">
    <source>
        <dbReference type="Proteomes" id="UP001055072"/>
    </source>
</evidence>
<reference evidence="1" key="1">
    <citation type="journal article" date="2021" name="Environ. Microbiol.">
        <title>Gene family expansions and transcriptome signatures uncover fungal adaptations to wood decay.</title>
        <authorList>
            <person name="Hage H."/>
            <person name="Miyauchi S."/>
            <person name="Viragh M."/>
            <person name="Drula E."/>
            <person name="Min B."/>
            <person name="Chaduli D."/>
            <person name="Navarro D."/>
            <person name="Favel A."/>
            <person name="Norest M."/>
            <person name="Lesage-Meessen L."/>
            <person name="Balint B."/>
            <person name="Merenyi Z."/>
            <person name="de Eugenio L."/>
            <person name="Morin E."/>
            <person name="Martinez A.T."/>
            <person name="Baldrian P."/>
            <person name="Stursova M."/>
            <person name="Martinez M.J."/>
            <person name="Novotny C."/>
            <person name="Magnuson J.K."/>
            <person name="Spatafora J.W."/>
            <person name="Maurice S."/>
            <person name="Pangilinan J."/>
            <person name="Andreopoulos W."/>
            <person name="LaButti K."/>
            <person name="Hundley H."/>
            <person name="Na H."/>
            <person name="Kuo A."/>
            <person name="Barry K."/>
            <person name="Lipzen A."/>
            <person name="Henrissat B."/>
            <person name="Riley R."/>
            <person name="Ahrendt S."/>
            <person name="Nagy L.G."/>
            <person name="Grigoriev I.V."/>
            <person name="Martin F."/>
            <person name="Rosso M.N."/>
        </authorList>
    </citation>
    <scope>NUCLEOTIDE SEQUENCE</scope>
    <source>
        <strain evidence="1">CBS 384.51</strain>
    </source>
</reference>
<protein>
    <submittedName>
        <fullName evidence="1">Uncharacterized protein</fullName>
    </submittedName>
</protein>
<accession>A0ACB8UF86</accession>
<name>A0ACB8UF86_9APHY</name>
<evidence type="ECO:0000313" key="1">
    <source>
        <dbReference type="EMBL" id="KAI0092831.1"/>
    </source>
</evidence>
<dbReference type="EMBL" id="MU274903">
    <property type="protein sequence ID" value="KAI0092831.1"/>
    <property type="molecule type" value="Genomic_DNA"/>
</dbReference>
<comment type="caution">
    <text evidence="1">The sequence shown here is derived from an EMBL/GenBank/DDBJ whole genome shotgun (WGS) entry which is preliminary data.</text>
</comment>
<proteinExistence type="predicted"/>
<keyword evidence="2" id="KW-1185">Reference proteome</keyword>
<sequence>MSSSTITYRAVIREINRSSVSAPGTRNKVIASSFRALFDKKRNTEEQARFDHDMKNTFIFLHSQRMHKELLERYNPLHDLTPEERIKATARRVGLDVPVNSEKDS</sequence>
<dbReference type="Proteomes" id="UP001055072">
    <property type="component" value="Unassembled WGS sequence"/>
</dbReference>
<organism evidence="1 2">
    <name type="scientific">Irpex rosettiformis</name>
    <dbReference type="NCBI Taxonomy" id="378272"/>
    <lineage>
        <taxon>Eukaryota</taxon>
        <taxon>Fungi</taxon>
        <taxon>Dikarya</taxon>
        <taxon>Basidiomycota</taxon>
        <taxon>Agaricomycotina</taxon>
        <taxon>Agaricomycetes</taxon>
        <taxon>Polyporales</taxon>
        <taxon>Irpicaceae</taxon>
        <taxon>Irpex</taxon>
    </lineage>
</organism>